<dbReference type="Gene3D" id="1.10.1370.40">
    <property type="match status" value="1"/>
</dbReference>
<evidence type="ECO:0000256" key="5">
    <source>
        <dbReference type="ARBA" id="ARBA00022833"/>
    </source>
</evidence>
<evidence type="ECO:0000259" key="8">
    <source>
        <dbReference type="Pfam" id="PF01432"/>
    </source>
</evidence>
<keyword evidence="3 7" id="KW-0479">Metal-binding</keyword>
<dbReference type="Gene3D" id="1.10.1370.10">
    <property type="entry name" value="Neurolysin, domain 3"/>
    <property type="match status" value="1"/>
</dbReference>
<comment type="similarity">
    <text evidence="1 7">Belongs to the peptidase M3 family.</text>
</comment>
<protein>
    <submittedName>
        <fullName evidence="9">M3 family metallopeptidase</fullName>
    </submittedName>
</protein>
<evidence type="ECO:0000256" key="7">
    <source>
        <dbReference type="RuleBase" id="RU003435"/>
    </source>
</evidence>
<dbReference type="Pfam" id="PF01432">
    <property type="entry name" value="Peptidase_M3"/>
    <property type="match status" value="1"/>
</dbReference>
<comment type="cofactor">
    <cofactor evidence="7">
        <name>Zn(2+)</name>
        <dbReference type="ChEBI" id="CHEBI:29105"/>
    </cofactor>
    <text evidence="7">Binds 1 zinc ion.</text>
</comment>
<dbReference type="RefSeq" id="WP_212216502.1">
    <property type="nucleotide sequence ID" value="NZ_JAGUCO010000009.1"/>
</dbReference>
<keyword evidence="5 7" id="KW-0862">Zinc</keyword>
<dbReference type="InterPro" id="IPR001567">
    <property type="entry name" value="Pept_M3A_M3B_dom"/>
</dbReference>
<dbReference type="PANTHER" id="PTHR43660:SF1">
    <property type="entry name" value="DIPEPTIDYL CARBOXYPEPTIDASE"/>
    <property type="match status" value="1"/>
</dbReference>
<keyword evidence="6 7" id="KW-0482">Metalloprotease</keyword>
<keyword evidence="10" id="KW-1185">Reference proteome</keyword>
<dbReference type="Proteomes" id="UP000708576">
    <property type="component" value="Unassembled WGS sequence"/>
</dbReference>
<comment type="caution">
    <text evidence="9">The sequence shown here is derived from an EMBL/GenBank/DDBJ whole genome shotgun (WGS) entry which is preliminary data.</text>
</comment>
<name>A0ABS5JWQ6_9BACT</name>
<evidence type="ECO:0000256" key="6">
    <source>
        <dbReference type="ARBA" id="ARBA00023049"/>
    </source>
</evidence>
<evidence type="ECO:0000313" key="9">
    <source>
        <dbReference type="EMBL" id="MBS2099259.1"/>
    </source>
</evidence>
<sequence length="703" mass="80346">MKHLCFLLIALTIMINSCQNKTVEEQNPFFVDYDTEFKAPPFDLIKESHYLPAFKKGVEEQNKEIEAIVKNMQAPDFKNTIVAFDKSGELLTKVGSVFYNIKETDNNDELQSIAREVAPLMTKHRDNISMNMELFKRVKSVYDQRETLDLNLSQIRVVEKYYNDFVRNGAELSTEDQEKLKKLNAKLALLQLKFGENQLAETNENFQLIIDKEEDLAGLPEGVIEAAALTARQNGEEGKWMFTLQKPSLIPFLQYADNRALREKIYRGYFMRGNNNDEFDNKEIAIQMASIRADRAKLLGYDTHAGYVIDENMAKTPDKVYDFLNQLWVPALDKSKTELKEMQAIINAEGGDFELKSWDWWYYSEKLRKAKYDLDEAQIIPYFQLSNVRDGMFWVANQLYGVTFSSTDNVPLYNDEVEVFEVKEADGAHLGLLYLDYHPRNSKGPGAWCTGFRESITCDGVKTAPLVSIVCNFTKPTGDAPALLNFDEVSTLFHEFGHALHGLFTTGEYKRTAGVVPQDYVELPSQIMENWAAEPEVLKHFAKHYKTGEIIPDELIQKIQSSGHFNQGFATVEYLAASILDMDWHSLSAAQEVDDALLFEKESMDRIGLIDEIIPRYRTTYFGHIFDGGYAAGYYVYIWAEVLDADAFDAFKQSGDIFNPELAAKFRKHCLSECGEDEGMVQYMKFRGQEPTVDALLSKRGLN</sequence>
<dbReference type="SUPFAM" id="SSF55486">
    <property type="entry name" value="Metalloproteases ('zincins'), catalytic domain"/>
    <property type="match status" value="1"/>
</dbReference>
<keyword evidence="2 7" id="KW-0645">Protease</keyword>
<dbReference type="InterPro" id="IPR045090">
    <property type="entry name" value="Pept_M3A_M3B"/>
</dbReference>
<evidence type="ECO:0000256" key="4">
    <source>
        <dbReference type="ARBA" id="ARBA00022801"/>
    </source>
</evidence>
<dbReference type="InterPro" id="IPR024077">
    <property type="entry name" value="Neurolysin/TOP_dom2"/>
</dbReference>
<evidence type="ECO:0000256" key="3">
    <source>
        <dbReference type="ARBA" id="ARBA00022723"/>
    </source>
</evidence>
<proteinExistence type="inferred from homology"/>
<dbReference type="Gene3D" id="3.40.390.10">
    <property type="entry name" value="Collagenase (Catalytic Domain)"/>
    <property type="match status" value="1"/>
</dbReference>
<evidence type="ECO:0000313" key="10">
    <source>
        <dbReference type="Proteomes" id="UP000708576"/>
    </source>
</evidence>
<dbReference type="InterPro" id="IPR024079">
    <property type="entry name" value="MetalloPept_cat_dom_sf"/>
</dbReference>
<evidence type="ECO:0000256" key="2">
    <source>
        <dbReference type="ARBA" id="ARBA00022670"/>
    </source>
</evidence>
<dbReference type="PANTHER" id="PTHR43660">
    <property type="entry name" value="DIPEPTIDYL CARBOXYPEPTIDASE"/>
    <property type="match status" value="1"/>
</dbReference>
<keyword evidence="4 7" id="KW-0378">Hydrolase</keyword>
<organism evidence="9 10">
    <name type="scientific">Carboxylicivirga linearis</name>
    <dbReference type="NCBI Taxonomy" id="1628157"/>
    <lineage>
        <taxon>Bacteria</taxon>
        <taxon>Pseudomonadati</taxon>
        <taxon>Bacteroidota</taxon>
        <taxon>Bacteroidia</taxon>
        <taxon>Marinilabiliales</taxon>
        <taxon>Marinilabiliaceae</taxon>
        <taxon>Carboxylicivirga</taxon>
    </lineage>
</organism>
<accession>A0ABS5JWQ6</accession>
<reference evidence="9 10" key="1">
    <citation type="journal article" date="2015" name="Int. J. Syst. Evol. Microbiol.">
        <title>Carboxylicivirga linearis sp. nov., isolated from a sea cucumber culture pond.</title>
        <authorList>
            <person name="Wang F.Q."/>
            <person name="Zhou Y.X."/>
            <person name="Lin X.Z."/>
            <person name="Chen G.J."/>
            <person name="Du Z.J."/>
        </authorList>
    </citation>
    <scope>NUCLEOTIDE SEQUENCE [LARGE SCALE GENOMIC DNA]</scope>
    <source>
        <strain evidence="9 10">FB218</strain>
    </source>
</reference>
<evidence type="ECO:0000256" key="1">
    <source>
        <dbReference type="ARBA" id="ARBA00006040"/>
    </source>
</evidence>
<dbReference type="EMBL" id="JAGUCO010000009">
    <property type="protein sequence ID" value="MBS2099259.1"/>
    <property type="molecule type" value="Genomic_DNA"/>
</dbReference>
<dbReference type="InterPro" id="IPR034005">
    <property type="entry name" value="M3A_DCP"/>
</dbReference>
<gene>
    <name evidence="9" type="ORF">KEM10_13280</name>
</gene>
<feature type="domain" description="Peptidase M3A/M3B catalytic" evidence="8">
    <location>
        <begin position="252"/>
        <end position="701"/>
    </location>
</feature>
<dbReference type="CDD" id="cd06456">
    <property type="entry name" value="M3A_DCP"/>
    <property type="match status" value="1"/>
</dbReference>